<proteinExistence type="predicted"/>
<evidence type="ECO:0000256" key="3">
    <source>
        <dbReference type="ARBA" id="ARBA00022837"/>
    </source>
</evidence>
<feature type="domain" description="VWFA" evidence="4">
    <location>
        <begin position="6669"/>
        <end position="6820"/>
    </location>
</feature>
<dbReference type="Pfam" id="PF03160">
    <property type="entry name" value="Calx-beta"/>
    <property type="match status" value="2"/>
</dbReference>
<keyword evidence="2" id="KW-0677">Repeat</keyword>
<evidence type="ECO:0000256" key="1">
    <source>
        <dbReference type="ARBA" id="ARBA00022729"/>
    </source>
</evidence>
<protein>
    <submittedName>
        <fullName evidence="5">Large adhesive protein</fullName>
    </submittedName>
</protein>
<dbReference type="EMBL" id="KT944267">
    <property type="protein sequence ID" value="ALV86510.1"/>
    <property type="molecule type" value="Genomic_DNA"/>
</dbReference>
<dbReference type="PANTHER" id="PTHR37494">
    <property type="entry name" value="HEMAGGLUTININ"/>
    <property type="match status" value="1"/>
</dbReference>
<evidence type="ECO:0000313" key="5">
    <source>
        <dbReference type="EMBL" id="ALV86510.1"/>
    </source>
</evidence>
<feature type="non-terminal residue" evidence="5">
    <location>
        <position position="6820"/>
    </location>
</feature>
<dbReference type="SUPFAM" id="SSF53300">
    <property type="entry name" value="vWA-like"/>
    <property type="match status" value="1"/>
</dbReference>
<dbReference type="InterPro" id="IPR003644">
    <property type="entry name" value="Calx_beta"/>
</dbReference>
<dbReference type="InterPro" id="IPR038081">
    <property type="entry name" value="CalX-like_sf"/>
</dbReference>
<dbReference type="GO" id="GO:0007154">
    <property type="term" value="P:cell communication"/>
    <property type="evidence" value="ECO:0007669"/>
    <property type="project" value="InterPro"/>
</dbReference>
<dbReference type="SMART" id="SM00237">
    <property type="entry name" value="Calx_beta"/>
    <property type="match status" value="10"/>
</dbReference>
<dbReference type="InterPro" id="IPR002035">
    <property type="entry name" value="VWF_A"/>
</dbReference>
<keyword evidence="3" id="KW-0106">Calcium</keyword>
<name>A0A0U3U868_9BACT</name>
<keyword evidence="1" id="KW-0732">Signal</keyword>
<dbReference type="Pfam" id="PF13519">
    <property type="entry name" value="VWA_2"/>
    <property type="match status" value="1"/>
</dbReference>
<evidence type="ECO:0000259" key="4">
    <source>
        <dbReference type="PROSITE" id="PS50234"/>
    </source>
</evidence>
<dbReference type="InterPro" id="IPR036465">
    <property type="entry name" value="vWFA_dom_sf"/>
</dbReference>
<dbReference type="PANTHER" id="PTHR37494:SF1">
    <property type="entry name" value="STAPHYLOCOCCUS AUREUS SURFACE PROTEIN A"/>
    <property type="match status" value="1"/>
</dbReference>
<dbReference type="SUPFAM" id="SSF141072">
    <property type="entry name" value="CalX-like"/>
    <property type="match status" value="12"/>
</dbReference>
<accession>A0A0U3U868</accession>
<dbReference type="Pfam" id="PF17963">
    <property type="entry name" value="Big_9"/>
    <property type="match status" value="3"/>
</dbReference>
<dbReference type="NCBIfam" id="NF012211">
    <property type="entry name" value="tand_rpt_95"/>
    <property type="match status" value="4"/>
</dbReference>
<sequence length="6820" mass="653683">MPMIHKTEFGMVIAIWGQAWIRDANGHFRALKLGDAVHKGDVVLTTQDSIVQLAQADAAREEQPATTKATEITDADSVIESLNQGDARTAPAAGLTGGDGGDLTPGYRVERIVELTTPAGQLRSSGLDTALTEPPLAGTTERTLAATALPSLLVNATEEGPNVGIGLVAPAGATQVRIDLVPTVGQVLQADGTPVLAGSLLTPAQLSGLVYVPPQDYLPGTPTGQLHFTAAIGGTSAIGRVDFAVAPINDAPLTNVGSATANEDTLVPVSLTGSDVDGTVTSVVINRLPTLGMLLLADGVTPVLFGQTLTAAQASTLVLRPLDNQFGNDSIGFTVVDNAGASSTPGDWTVRINPVDDLPVATPDTFTVAEDGSVTINVRFNDSDVETPALTITHVNGNPVSDGGPAVAVPNGTVQLVGGQLLFTPAANYSGPAHFSYSITDGAHTAVAAVTGTVTSIDDLPIANADSFVVSEDGSVTINVVGNDIDIDGDTLTITHVNGTPIVDGGPAVAVPDGNVRLVNGQLVFAPAPDYNGPASFGYTVSDGTTSVPATVTGTVTPVADAPQVVVPAAQSTAEDTPLQFSSANGNALGVADADGGNVTVTVGVTHGSFTLGSLAGVTVSGNGSASVTLSGTPAAVNAALQGASYAPGPDYNGAAALTLSVNDGTAASANSVAIGVLPVADIAGDAISTAEDTAVAINVLSNDTFEGGSPAIVAVNGQAIGAGGAAVAVANGSVALNALGQLVFTPAANYNGPATFSYTVSSGGVSETANVAVNVTPVADVANVSLSATPSVAEGGAIVYTATLDTPALTPVTVSLSNGGSITIAAGANSGTVALAAPGDDVYVDAATLSATISSASGGGFDVLNVDATPATTAITDTVNNTTVSLTASPSVAEGGLITYTASLNAPAQSAVTVTLSNGATITIAAGASAGQASVAAPSDDVYADAGSVSATISTAAGGNFENLVVNPAAATTTVSDTVGVTTISLAATPSVSEGGSIVYTASLTAPAQTAVNVTLSNGAVIGIAAGASSGSVSVAAPSDDAFVDAGTVSATISTAVGGNFEALAIDPTAASTAIADTIDTTTVSLTASPSVAEGGAITYTASLNAAAQTPVTVTLSNGATITIAAGASTGTVSVAAPNDDVLIDAGTVSATISGAVGGNFESLVVNPTAATTAVTDTLDTTTVSLSATPSVAEGGSITYTAALTSPAGTTVTVSLSNGASITINAGASSGSVSVPAPGDDVYADAGSVSATISSAVGGNFEALVVSPAAATTTVSDTLDTTTVSLTATPSVGEGGAIVYTASLTSPALTPVTVTLSNGAVITIAAGASSGTVSLAAPGDDVHVDAGSVSATISSATGGSFEALAVNPAAATTAVTDTLDTTTLSIAGAASVTEGGTATYTLSLTAPAQSAVTVQLAYNGTAADGSDYSGVATVTIPAGASSADFDVATLDDTAFEGTEGFTVTIVAATGGNFENLVVSAVNNSVGTTLLDDDTTPALGVSDVSVVEGSFAVFTVSLSGASANATTFTPALSSGSATVGTDTGSALEFFNGSAWVAVPAAGVTIPAGSTSVQVRVATTDDALADSGETFTLTATVTSGATANASAVGTATINDESTAGPEDTVNLSLSASASVAEGGAILYTATLSQAANAPLNVTLSNGAVIAIAAGATSGSIAVAAPSDDVYVDGGSVSATIASTSGGGFEGLAVGSVPAVTTITDTLDTTTVSLSATPSVAEGGQITYTASLTSVAQSAVTVTLSNGATIVIATGASTGTINVPAPSDDVYIDTGSVSTTIANASGGNFESLVVNGAAATTAVTDTVDSTTVSLVATPSVAEGGSITYTASLTGPAGAPVTVTLSNGATITIAAGASTGSVSVAAPSDDVHTDAGSVSATIASAVGGNFESLVVNGAAATTTVADTIDTTTVSLTATPIVAEGGSITYTASLTSAALTAVSVTLDNGAVITIAAGASSGSTSLPAPTDDVVVDAGSVQRSIASATGGSFENLAVNATPASTAITDTIDTTTVSLSASPSVAEGGSIVYTASLTSAAQTPVTVTLSNGAVITVAAGASSGQVSVPAPGDDVHLDAGSVSATIANASGGNFEALAVNPAPATTTITDTVDTTTVSLTAGPSVAEGGFIVYVASLTAVAQSTVTVTLDNGATITIAAGASSGSLSVAAPADDVYTDGSTISRQVASATGGNFENLAVNATAATTLVTDTIDTTTVSLTASPSVAEGGSIVYVASLTAVAQTAVTVTLDNGSTITIAAGASVGSIAVPAPSDDVLVDASSITRSIASASGGNFENLAVNAAPVTTSITDTVDSTTVSLSATPSVAEGGSIVYTASLTSVAQTAVTVTLDNGTAITIAAGASAGSVSVPAPSDDVHVDAGSVVRQIASATGGNFENLVVNAAPAGTSVTDTIDTTTVSLTGASSVIEGASASYSVSLTSAAQSAVTITLAYSGTAADGSDFNGVATVTIPAGASSTSFTIATLDDALAEGNESFTVALQSATGGNFENLQVSGSTNSVTTTLLDNDGTPSITVSDTAAVEGGFAVFTVGLSNASATATTFTPSLASGSATVGVDTGTALEWFDGSAWHPVTGAGVTIAAGSLSVQVRVATTDDAIADSGETFTLTATVTGGTTANAAASGVATLTDEAAADTVLVSLSGPANVVEGSNTGNYTVTLGQPAVSAVTVNLNYSGTAANGSDYTGVVSVTIPPGASSATFNLATLDDVIADSGETIVVSLGAIGGGGFEAIAAHPTNNAVTTTINDEASPDSTTVSLSASASVAEGGTIVYTATLTNPAHTPVTVNLSNGAAITIAAGATSGSVNVAAPSDDVYVDVGSVSATIANASGGNFEALLVNPAAAVTSVSDTLDTTTVSLSATPGVAEGGQITYTASLTSAAQSAVTVTLSNGATITIAAGASSGSVNVPAPTDDAIVDAGSVSATIANATGGGFETLTVNPAAATTAVSDTIDTTTVSLSASPSVSEGGTIVYTASLTSAAAAPVSVTLNNGAIITIAAGASTGQVSVAAPSDDVVVDAGSVSAAIASATGGGFENLAVNNTAAVTTVSDTIDTTTVSLTATPSVAEGGTISYTASLTNPAQTAVTVTLSNGATIAIAAGASSGSVNVAAPADDAIVDAGSVSATISSASGGNFESLAINPAAATTGVTDTIDTTTVSLSAPAVVAEGGTITYTASLTSAAATPVTVALSNGATITIAAGASSGSVSVLAPGDDVIVDAGSVSATIASATGGGFENLAVDGAAATTGISDTIDTTTVSLTATPSVAEGGTITYTASLTSAAQTAVTVTLNNGATITIAAGASSGSVNVAAPGEDVYVDAGSVSAQISSAAGGNFENLAVNPAPAVTTVTDTATTTTVSLAASGNVAEGGSITYTAALTSVAQTPVTVTLSNGSTITIAAGASSGSVSVPAPSDDVIVDAGNVSATIATATGGNFENLAVNGAPAVTAISDTIDVTTVSLSGSASVGEGATASYTVSLTSPAATAVTVTLAYSGSAADGSDFTGVATVTIPAGASSASFNVPTLNDNLAEGNETVTVQLVSASGGNFESLQLAGASSVTTTIVDDDTAALTLSATPSLTEAGGTIVYTASITQAPVSPLQVSLSNGAVITIAAGATSGTVSVPLAASDDVYVDPSSVSASIASTSGGGIGLVVDTTPAVTTVGDTIDATTVSLSATPSVAEGGNITYTATLSHAAQSAVTVALSGGATITIAAGASSGSVSVPAPSDDVHVDAGNVSRSIVSATGGNFESLTVDTTPAVTAVTDTVNTTTVSLTATPSVAEGGNITYTAALTSAAQGAVTVTLSNGATITIAAGASSGSVSVPAPSDDVVVDAGSVSATISSASGGNFESLAVNPAAATTAITDTVDATTVSLTATPSVAEGGTIVYTASLTSAAQSAVTVTLSNGATITIVAGASAGTVSVPAPGDDVYVDAANVSATISSATGGNFENLAINPAAAFTSVTDTVNNTTVSLTATPSVAEGGNITYTASLTSAANTAVTVTLDNGATIAIAAGASSGSVSVAAPSDDVYVDASTITRTIGSAAGGNFENLVVNGAAAVTSVTDTVNATTVSLSGSGAIVEGASGSYTVSLTSPAQTAVTVNLAYSGTASNGTDYSGVASVTIPAGASSATFNIASIDDALADSGESFTVSLASATGGNFESLVLSGSANSVTTTISDEAAPDTVLVSLTGPSAVTEGLTTTNYTLTLSQPAVSAVTINLTYAGTAIDGSDYTRVVSVVIPAGASSTTFNLATLDDVVADSGETIVVGVGSITGGGFEAIDANPASNSVTTTLSDEASADVTTVSLSAPASVAEGGSITYTATLTNPAATPVTVNLSNGATITIAAGATSGTVNVAAPGDDVYVDAGNVSATISGSSGGGFESLAVNGAAAVTAVTDTTHTTTVSLAATPSVAEGGAIVYTATLTSAAQGPVTVTISGGATITIANGATSGTVSVPAPGDDPYIDAGSVSRTIVSATGGNFENLAINPAAAATAITDTIDATTVSLTASGSVAEGGTIVYTASLSSAAQSAVTVNLSNGATITIVAGASSGTVSVAAPGDDVYVDAGSVSATISSATGGNFENLTINPAAAITAITDTNNATTVSLTASPSVAEGGTITYTASLTNPAQSAVTVLLSNGATITIAAGTSSGTVNVAAPGDDVYVDAGSVSATISNATGGNFESLVVNPAAAATAITDTVNATTVSLAASASVAEGGSITYTASLTSAAQSAVTVTLSNGATITIAAGASSGSVSVAAPGDDVYVDAGNVSATISSATGGNFESLVVNPAAATTAITDTINTTTVSLTATGTVAEGGSIVYTASLTSAALSPVAVTLSNGATITIATGASSGTVSVAAPSDDVYVDAGSVSATISNASGGNFENLAINPAAATTAVTDTINTTTVSLTATGTVAEGGQITYTASLTSAAQSPVTVTLSNGATITIATGASSGTVNVAAPTDDVYVDASSVSATISNASGGNFENLAINPATATTSVTDTVNATTVSLAATPSVAEGGSIVYTASLTNAAQSAVTVTITGGLTIAIAAGATSGTLSVPAPTDDPYLDAGTVSRSITAATGGNFEALTINASAATTNVTDTIATTTVSLTATASVAEGGNITYTASLNNAAQTAVTVTLSNGATINIAAGASSGTVSVPAPGDDVYVDAGSVSATISNATGGNFENLTINPAAATTAITDTIATTTVSLTASASVAEGGNITYTASLNNPVQTAVTVTLSNGATITIAAGASSGSASVPAPGDDVYVDAGNVSATISSATGGNFENLAINPAAATTAITDTIATTTVSLTASASVAEGGTIVYTASLNNPAQTAVTVTLSNGATINIAAGASSGTVNVAAPGDDVYIDAGSVSATISNASGGNFEALAINPAAATTTITDTANTTTVSLAATPSVAEGGTIVYTATLTNAAQTAVTVNLSNGATITIAAGATTGTANVAAPADDVYVDAGSVSATISNAAGGNFENLAVNPAAATTSVTDTVNNTSVALSATPSVAEGGNIVYIATLSAAAQSAVTVTITGGTTITIAAGATTGTASVAAPSDDVYVDAGSVSRSIVSATGGNFENLTINPAAATTAVTDTIATTTLSLTATPSVAEGGSIVYTASLTNPAQTAVTVTLSNGATINIAAGASSGTVSVAAPTEDVYVDAGSVSATISSATGGNFESLSISATAATTAVTDTINTTTLSLTGAATVIEGSSGSYTVSLTSAAQTAVTVNLAYSGTAANGTDYSGVASVTIPAGASSATFNIATIDDALADSGESLTVSVSSATGGNFENLVVSGGAGSVTTTINDEATPDTVLVTLAGPAAVTEGAATGNFTVTLGQAAVTAVTVNLTYAGTAANGSDYTGVVSVTIPAGATSATFSLATLDDALADSGETIVVGLGAISGGGFEAIAAHPTNNSITTTISDEGSPDTVLVSLTGPASVTEGSTTTNYTVSLGQAAVTPVTVNLNYGGTATGGGNDYTGVVSVTIPAGATSVTFALPTTNDVLDEPNETVIVSLGSISGGGFEAIAAHGTNNSVTTTITDNDPTPTLAINDVSVNEAAGTMTFTVTLSAASGQAVSVNYATSNGTATAGSDYTAGSGTLTFTPGVVTQTITVPITNDTATESSETLNVTLSTPVNATIADASGVGTIVDNDTPPVLDLDANNSSGAAGANYTTSFTEQGSAVAIADGDISITDVDSSTLTGATIVLTNRQSGDALNLPGLPAGITANVNSTATQITITLSGSATPASYQSVINGITFAAGGGDAPITTARTVTVSVTDGTSSSNVATSTINVVAVNDVPTTNNVSVTGNEDALISVALSGADVDGTIAGYVISSLPAYGTLYSDAAGTVAINVAGTVVTGPVYFRPYPDWNGSTNFQYAARDNGGLTDATPATATINVTAISDGAPVASADNFSTVLGTPIIITQAQLLANDTLRDNAAISSVGAVGSGTLVNNGDGTYTFTPSAAGNTSFTYTLTDQDGQTSTATVSLTTFASRDDLITVHESALTGGTGGGVRVVTGNLLSNDPGSTSISNVAGVTDGSAGDLDNRAGYIGVQQVIGGVNAGVLTVDVTGAGAGDYTYQLNDNVDHSGAGNNNSLTSAISYVTNTAGTGNFRVTIVDDRPQAFDRTIEVTEDALPSYNLVLVLDISLSMTDQAYGGQVRQENADGTVSITTRLAMAKAALVELVDEYFNQAQNVSVKLVTFSSTATILNGNAAYTDKTTLINAINAISGSSGNTDYSAALTSTQTAFGAVDPSKENIVYFLSDGVPTEQDTTNPATSTGYAAFAAANGI</sequence>
<dbReference type="Pfam" id="PF20579">
    <property type="entry name" value="LapA"/>
    <property type="match status" value="48"/>
</dbReference>
<dbReference type="InterPro" id="IPR041690">
    <property type="entry name" value="Cadherin_5"/>
</dbReference>
<evidence type="ECO:0000256" key="2">
    <source>
        <dbReference type="ARBA" id="ARBA00022737"/>
    </source>
</evidence>
<organism evidence="5">
    <name type="scientific">uncultured bacterium 21</name>
    <dbReference type="NCBI Taxonomy" id="1748271"/>
    <lineage>
        <taxon>Bacteria</taxon>
        <taxon>environmental samples</taxon>
    </lineage>
</organism>
<dbReference type="CDD" id="cd00198">
    <property type="entry name" value="vWFA"/>
    <property type="match status" value="1"/>
</dbReference>
<dbReference type="PROSITE" id="PS50234">
    <property type="entry name" value="VWFA"/>
    <property type="match status" value="1"/>
</dbReference>
<dbReference type="GO" id="GO:0016020">
    <property type="term" value="C:membrane"/>
    <property type="evidence" value="ECO:0007669"/>
    <property type="project" value="InterPro"/>
</dbReference>
<reference evidence="5" key="1">
    <citation type="submission" date="2015-10" db="EMBL/GenBank/DDBJ databases">
        <title>Biosynthesis of SCL-MCL polyhydroxyalkanoates by metagenomic clones in Pseudomonas putida.</title>
        <authorList>
            <person name="Cheng J."/>
            <person name="Charles T.C."/>
        </authorList>
    </citation>
    <scope>NUCLEOTIDE SEQUENCE</scope>
</reference>
<dbReference type="Gene3D" id="2.60.40.2030">
    <property type="match status" value="12"/>
</dbReference>
<dbReference type="InterPro" id="IPR046779">
    <property type="entry name" value="LapA_adhesin_dom"/>
</dbReference>
<dbReference type="Pfam" id="PF17892">
    <property type="entry name" value="Cadherin_5"/>
    <property type="match status" value="1"/>
</dbReference>
<dbReference type="Gene3D" id="3.40.50.410">
    <property type="entry name" value="von Willebrand factor, type A domain"/>
    <property type="match status" value="1"/>
</dbReference>